<sequence length="74" mass="8697">MGINHVKKRTDTFPYFHSHLTVSNRILLNDIGFEAFCNRFVLVIVEFEKIMLKFVYILIFGNLISFVNRSDSNI</sequence>
<organism evidence="1 2">
    <name type="scientific">Paenibacillus sabinae T27</name>
    <dbReference type="NCBI Taxonomy" id="1268072"/>
    <lineage>
        <taxon>Bacteria</taxon>
        <taxon>Bacillati</taxon>
        <taxon>Bacillota</taxon>
        <taxon>Bacilli</taxon>
        <taxon>Bacillales</taxon>
        <taxon>Paenibacillaceae</taxon>
        <taxon>Paenibacillus</taxon>
    </lineage>
</organism>
<evidence type="ECO:0000313" key="1">
    <source>
        <dbReference type="EMBL" id="AHV99223.1"/>
    </source>
</evidence>
<proteinExistence type="predicted"/>
<dbReference type="AlphaFoldDB" id="X5A4M0"/>
<protein>
    <submittedName>
        <fullName evidence="1">Uncharacterized protein</fullName>
    </submittedName>
</protein>
<dbReference type="Proteomes" id="UP000019772">
    <property type="component" value="Chromosome"/>
</dbReference>
<dbReference type="HOGENOM" id="CLU_2684417_0_0_9"/>
<gene>
    <name evidence="1" type="ORF">PSAB_21670</name>
</gene>
<dbReference type="KEGG" id="psab:PSAB_21670"/>
<dbReference type="EMBL" id="CP004078">
    <property type="protein sequence ID" value="AHV99223.1"/>
    <property type="molecule type" value="Genomic_DNA"/>
</dbReference>
<reference evidence="1 2" key="1">
    <citation type="journal article" date="2014" name="PLoS Genet.">
        <title>Comparative Genomic Analysis of N2-Fixing and Non-N2-Fixing Paenibacillus spp.: Organization, Evolution and Expression of the Nitrogen Fixation Genes.</title>
        <authorList>
            <person name="Xie J.B."/>
            <person name="Du Z."/>
            <person name="Bai L."/>
            <person name="Tian C."/>
            <person name="Zhang Y."/>
            <person name="Xie J.Y."/>
            <person name="Wang T."/>
            <person name="Liu X."/>
            <person name="Chen X."/>
            <person name="Cheng Q."/>
            <person name="Chen S."/>
            <person name="Li J."/>
        </authorList>
    </citation>
    <scope>NUCLEOTIDE SEQUENCE [LARGE SCALE GENOMIC DNA]</scope>
    <source>
        <strain evidence="1 2">T27</strain>
    </source>
</reference>
<keyword evidence="2" id="KW-1185">Reference proteome</keyword>
<name>X5A4M0_9BACL</name>
<evidence type="ECO:0000313" key="2">
    <source>
        <dbReference type="Proteomes" id="UP000019772"/>
    </source>
</evidence>
<accession>X5A4M0</accession>